<proteinExistence type="predicted"/>
<reference evidence="4" key="1">
    <citation type="submission" date="2023-07" db="EMBL/GenBank/DDBJ databases">
        <title>Glyphosate-induced phosphonatase operons in soil bacteria of genus Achromobacter.</title>
        <authorList>
            <person name="Epiktetov D.O."/>
            <person name="Sviridov A.V."/>
            <person name="Tarlachkov S.V."/>
            <person name="Shushkova T.V."/>
            <person name="Toropygin I.Y."/>
            <person name="Leontievsky A."/>
        </authorList>
    </citation>
    <scope>NUCLEOTIDE SEQUENCE [LARGE SCALE GENOMIC DNA]</scope>
    <source>
        <strain evidence="4">Kg 16</strain>
    </source>
</reference>
<evidence type="ECO:0000313" key="4">
    <source>
        <dbReference type="Proteomes" id="UP001264156"/>
    </source>
</evidence>
<dbReference type="EMBL" id="JAVKVN010000004">
    <property type="protein sequence ID" value="MDR7946041.1"/>
    <property type="molecule type" value="Genomic_DNA"/>
</dbReference>
<feature type="domain" description="Acyltransferase 3" evidence="2">
    <location>
        <begin position="11"/>
        <end position="333"/>
    </location>
</feature>
<keyword evidence="1" id="KW-0812">Transmembrane</keyword>
<feature type="transmembrane region" description="Helical" evidence="1">
    <location>
        <begin position="204"/>
        <end position="227"/>
    </location>
</feature>
<evidence type="ECO:0000313" key="3">
    <source>
        <dbReference type="EMBL" id="MDR7946041.1"/>
    </source>
</evidence>
<feature type="transmembrane region" description="Helical" evidence="1">
    <location>
        <begin position="175"/>
        <end position="192"/>
    </location>
</feature>
<dbReference type="EC" id="2.3.-.-" evidence="3"/>
<gene>
    <name evidence="3" type="ORF">RIU57_13055</name>
</gene>
<dbReference type="GO" id="GO:0016746">
    <property type="term" value="F:acyltransferase activity"/>
    <property type="evidence" value="ECO:0007669"/>
    <property type="project" value="UniProtKB-KW"/>
</dbReference>
<keyword evidence="3" id="KW-0808">Transferase</keyword>
<feature type="transmembrane region" description="Helical" evidence="1">
    <location>
        <begin position="44"/>
        <end position="63"/>
    </location>
</feature>
<keyword evidence="1" id="KW-1133">Transmembrane helix</keyword>
<dbReference type="PANTHER" id="PTHR23028:SF53">
    <property type="entry name" value="ACYL_TRANSF_3 DOMAIN-CONTAINING PROTEIN"/>
    <property type="match status" value="1"/>
</dbReference>
<dbReference type="RefSeq" id="WP_119450146.1">
    <property type="nucleotide sequence ID" value="NZ_JAVKVN010000004.1"/>
</dbReference>
<feature type="transmembrane region" description="Helical" evidence="1">
    <location>
        <begin position="150"/>
        <end position="169"/>
    </location>
</feature>
<protein>
    <submittedName>
        <fullName evidence="3">Acyltransferase</fullName>
        <ecNumber evidence="3">2.3.-.-</ecNumber>
    </submittedName>
</protein>
<feature type="transmembrane region" description="Helical" evidence="1">
    <location>
        <begin position="84"/>
        <end position="106"/>
    </location>
</feature>
<dbReference type="PANTHER" id="PTHR23028">
    <property type="entry name" value="ACETYLTRANSFERASE"/>
    <property type="match status" value="1"/>
</dbReference>
<dbReference type="InterPro" id="IPR002656">
    <property type="entry name" value="Acyl_transf_3_dom"/>
</dbReference>
<dbReference type="Proteomes" id="UP001264156">
    <property type="component" value="Unassembled WGS sequence"/>
</dbReference>
<dbReference type="InterPro" id="IPR050879">
    <property type="entry name" value="Acyltransferase_3"/>
</dbReference>
<accession>A0ABU2DD66</accession>
<feature type="transmembrane region" description="Helical" evidence="1">
    <location>
        <begin position="261"/>
        <end position="280"/>
    </location>
</feature>
<sequence length="394" mass="43437">MSSVLLPKSNNFNAVRLLAALLVIYAHSYAFTGQAEWVARKSGVTHAGELSVVVFFFISGALITKSLDSSRSIGGYAVKRVMRIYPALILCCFLVPYVFSWMFGGANFSEILASKDALNYFITNSLGVWNLYFVPGIFETHPEKALNGSLWSITLELRLYLALGVLSLLGLMKDKGMQCLVFLFLILCLALIPDKVPLLGNNPALYGTPAYPAFSIIFLIGGLFYVLEDKIEFRPVAMIIFFAVLMLWAHKAGFVDLKRFVIFGLSIAVAMWLATLGPLIKRLPITHDYSYGVYLYGWPSQQIAYSILVDFQVRPTAIAVTAIAMPLALLLAALSWHLLEKPSLNFGHRFARRLDDARLRFKLRSGSAQAAAAGTADAKLEGGYAATSPQAPRR</sequence>
<keyword evidence="3" id="KW-0012">Acyltransferase</keyword>
<keyword evidence="1" id="KW-0472">Membrane</keyword>
<keyword evidence="4" id="KW-1185">Reference proteome</keyword>
<comment type="caution">
    <text evidence="3">The sequence shown here is derived from an EMBL/GenBank/DDBJ whole genome shotgun (WGS) entry which is preliminary data.</text>
</comment>
<evidence type="ECO:0000256" key="1">
    <source>
        <dbReference type="SAM" id="Phobius"/>
    </source>
</evidence>
<organism evidence="3 4">
    <name type="scientific">Achromobacter aegrifaciens</name>
    <dbReference type="NCBI Taxonomy" id="1287736"/>
    <lineage>
        <taxon>Bacteria</taxon>
        <taxon>Pseudomonadati</taxon>
        <taxon>Pseudomonadota</taxon>
        <taxon>Betaproteobacteria</taxon>
        <taxon>Burkholderiales</taxon>
        <taxon>Alcaligenaceae</taxon>
        <taxon>Achromobacter</taxon>
    </lineage>
</organism>
<feature type="transmembrane region" description="Helical" evidence="1">
    <location>
        <begin position="317"/>
        <end position="339"/>
    </location>
</feature>
<feature type="transmembrane region" description="Helical" evidence="1">
    <location>
        <begin position="233"/>
        <end position="249"/>
    </location>
</feature>
<name>A0ABU2DD66_ACHAE</name>
<dbReference type="Pfam" id="PF01757">
    <property type="entry name" value="Acyl_transf_3"/>
    <property type="match status" value="1"/>
</dbReference>
<evidence type="ECO:0000259" key="2">
    <source>
        <dbReference type="Pfam" id="PF01757"/>
    </source>
</evidence>